<feature type="transmembrane region" description="Helical" evidence="1">
    <location>
        <begin position="35"/>
        <end position="56"/>
    </location>
</feature>
<proteinExistence type="predicted"/>
<keyword evidence="3" id="KW-1185">Reference proteome</keyword>
<dbReference type="EMBL" id="QMFB01000014">
    <property type="protein sequence ID" value="RAV19094.1"/>
    <property type="molecule type" value="Genomic_DNA"/>
</dbReference>
<keyword evidence="1" id="KW-0472">Membrane</keyword>
<sequence>MIDGGSILTFIIVSFSLALILIMKKNSLAPQFKRFLAIVALVMICMSFVLIVYSFLNMGKIA</sequence>
<evidence type="ECO:0008006" key="4">
    <source>
        <dbReference type="Google" id="ProtNLM"/>
    </source>
</evidence>
<evidence type="ECO:0000313" key="2">
    <source>
        <dbReference type="EMBL" id="RAV19094.1"/>
    </source>
</evidence>
<organism evidence="2 3">
    <name type="scientific">Paenibacillus contaminans</name>
    <dbReference type="NCBI Taxonomy" id="450362"/>
    <lineage>
        <taxon>Bacteria</taxon>
        <taxon>Bacillati</taxon>
        <taxon>Bacillota</taxon>
        <taxon>Bacilli</taxon>
        <taxon>Bacillales</taxon>
        <taxon>Paenibacillaceae</taxon>
        <taxon>Paenibacillus</taxon>
    </lineage>
</organism>
<keyword evidence="1" id="KW-0812">Transmembrane</keyword>
<protein>
    <recommendedName>
        <fullName evidence="4">DUF2768 domain-containing protein</fullName>
    </recommendedName>
</protein>
<dbReference type="RefSeq" id="WP_113033301.1">
    <property type="nucleotide sequence ID" value="NZ_QMFB01000014.1"/>
</dbReference>
<name>A0A329MGX6_9BACL</name>
<dbReference type="OrthoDB" id="2627968at2"/>
<evidence type="ECO:0000313" key="3">
    <source>
        <dbReference type="Proteomes" id="UP000250369"/>
    </source>
</evidence>
<accession>A0A329MGX6</accession>
<evidence type="ECO:0000256" key="1">
    <source>
        <dbReference type="SAM" id="Phobius"/>
    </source>
</evidence>
<feature type="transmembrane region" description="Helical" evidence="1">
    <location>
        <begin position="6"/>
        <end position="23"/>
    </location>
</feature>
<dbReference type="Proteomes" id="UP000250369">
    <property type="component" value="Unassembled WGS sequence"/>
</dbReference>
<dbReference type="AlphaFoldDB" id="A0A329MGX6"/>
<keyword evidence="1" id="KW-1133">Transmembrane helix</keyword>
<comment type="caution">
    <text evidence="2">The sequence shown here is derived from an EMBL/GenBank/DDBJ whole genome shotgun (WGS) entry which is preliminary data.</text>
</comment>
<gene>
    <name evidence="2" type="ORF">DQG23_23320</name>
</gene>
<reference evidence="2 3" key="1">
    <citation type="journal article" date="2009" name="Int. J. Syst. Evol. Microbiol.">
        <title>Paenibacillus contaminans sp. nov., isolated from a contaminated laboratory plate.</title>
        <authorList>
            <person name="Chou J.H."/>
            <person name="Lee J.H."/>
            <person name="Lin M.C."/>
            <person name="Chang P.S."/>
            <person name="Arun A.B."/>
            <person name="Young C.C."/>
            <person name="Chen W.M."/>
        </authorList>
    </citation>
    <scope>NUCLEOTIDE SEQUENCE [LARGE SCALE GENOMIC DNA]</scope>
    <source>
        <strain evidence="2 3">CKOBP-6</strain>
    </source>
</reference>